<sequence>MSNVIQEFSRFAHQYDHYNIIQVQVAKILAEKIPLDNYSTVLDIGCGSGEIFSKLQKKIKTFEHFVVLDSSEKMLEIHPQTEIVTKVCANFNDKNFIDALPLKQYDLLLSSSALQWSNDLDFTVGKLSTLSNRFYAAIFTSGTFKTLHRIANINSPIYSAEKLQETILEYYNDASFVLHHYTLDFDSVREMLQYIKKSGVSGGEKKLSYRQIKYLMEKYPLDHLEFEVLFVDAKN</sequence>
<organism evidence="2">
    <name type="scientific">hydrothermal vent metagenome</name>
    <dbReference type="NCBI Taxonomy" id="652676"/>
    <lineage>
        <taxon>unclassified sequences</taxon>
        <taxon>metagenomes</taxon>
        <taxon>ecological metagenomes</taxon>
    </lineage>
</organism>
<accession>A0A1W1BBD3</accession>
<dbReference type="PANTHER" id="PTHR43861:SF1">
    <property type="entry name" value="TRANS-ACONITATE 2-METHYLTRANSFERASE"/>
    <property type="match status" value="1"/>
</dbReference>
<dbReference type="Gene3D" id="3.40.50.150">
    <property type="entry name" value="Vaccinia Virus protein VP39"/>
    <property type="match status" value="1"/>
</dbReference>
<gene>
    <name evidence="2" type="ORF">MNB_SV-8-1449</name>
</gene>
<dbReference type="EMBL" id="FPHD01000009">
    <property type="protein sequence ID" value="SFV50793.1"/>
    <property type="molecule type" value="Genomic_DNA"/>
</dbReference>
<dbReference type="SUPFAM" id="SSF53335">
    <property type="entry name" value="S-adenosyl-L-methionine-dependent methyltransferases"/>
    <property type="match status" value="1"/>
</dbReference>
<reference evidence="2" key="1">
    <citation type="submission" date="2016-10" db="EMBL/GenBank/DDBJ databases">
        <authorList>
            <person name="de Groot N.N."/>
        </authorList>
    </citation>
    <scope>NUCLEOTIDE SEQUENCE</scope>
</reference>
<evidence type="ECO:0000313" key="2">
    <source>
        <dbReference type="EMBL" id="SFV50793.1"/>
    </source>
</evidence>
<dbReference type="InterPro" id="IPR029063">
    <property type="entry name" value="SAM-dependent_MTases_sf"/>
</dbReference>
<dbReference type="AlphaFoldDB" id="A0A1W1BBD3"/>
<protein>
    <submittedName>
        <fullName evidence="2">Biotin synthesis protein BioC</fullName>
    </submittedName>
</protein>
<name>A0A1W1BBD3_9ZZZZ</name>
<feature type="domain" description="Methyltransferase type 12" evidence="1">
    <location>
        <begin position="42"/>
        <end position="128"/>
    </location>
</feature>
<evidence type="ECO:0000259" key="1">
    <source>
        <dbReference type="Pfam" id="PF08242"/>
    </source>
</evidence>
<dbReference type="CDD" id="cd02440">
    <property type="entry name" value="AdoMet_MTases"/>
    <property type="match status" value="1"/>
</dbReference>
<dbReference type="InterPro" id="IPR013217">
    <property type="entry name" value="Methyltransf_12"/>
</dbReference>
<dbReference type="Pfam" id="PF08242">
    <property type="entry name" value="Methyltransf_12"/>
    <property type="match status" value="1"/>
</dbReference>
<dbReference type="PANTHER" id="PTHR43861">
    <property type="entry name" value="TRANS-ACONITATE 2-METHYLTRANSFERASE-RELATED"/>
    <property type="match status" value="1"/>
</dbReference>
<proteinExistence type="predicted"/>